<dbReference type="PROSITE" id="PS50893">
    <property type="entry name" value="ABC_TRANSPORTER_2"/>
    <property type="match status" value="1"/>
</dbReference>
<accession>A0A2U1T3P8</accession>
<dbReference type="InterPro" id="IPR003593">
    <property type="entry name" value="AAA+_ATPase"/>
</dbReference>
<dbReference type="SUPFAM" id="SSF52540">
    <property type="entry name" value="P-loop containing nucleoside triphosphate hydrolases"/>
    <property type="match status" value="1"/>
</dbReference>
<keyword evidence="1" id="KW-0813">Transport</keyword>
<evidence type="ECO:0000256" key="3">
    <source>
        <dbReference type="ARBA" id="ARBA00022840"/>
    </source>
</evidence>
<evidence type="ECO:0000256" key="2">
    <source>
        <dbReference type="ARBA" id="ARBA00022741"/>
    </source>
</evidence>
<dbReference type="FunFam" id="3.40.50.300:FF:000134">
    <property type="entry name" value="Iron-enterobactin ABC transporter ATP-binding protein"/>
    <property type="match status" value="1"/>
</dbReference>
<proteinExistence type="predicted"/>
<protein>
    <submittedName>
        <fullName evidence="5">Histidinol phosphatase</fullName>
    </submittedName>
</protein>
<dbReference type="GO" id="GO:0005524">
    <property type="term" value="F:ATP binding"/>
    <property type="evidence" value="ECO:0007669"/>
    <property type="project" value="UniProtKB-KW"/>
</dbReference>
<evidence type="ECO:0000259" key="4">
    <source>
        <dbReference type="PROSITE" id="PS50893"/>
    </source>
</evidence>
<keyword evidence="2" id="KW-0547">Nucleotide-binding</keyword>
<dbReference type="GO" id="GO:0016887">
    <property type="term" value="F:ATP hydrolysis activity"/>
    <property type="evidence" value="ECO:0007669"/>
    <property type="project" value="InterPro"/>
</dbReference>
<dbReference type="Proteomes" id="UP000244978">
    <property type="component" value="Unassembled WGS sequence"/>
</dbReference>
<dbReference type="CDD" id="cd03214">
    <property type="entry name" value="ABC_Iron-Siderophores_B12_Hemin"/>
    <property type="match status" value="1"/>
</dbReference>
<dbReference type="InterPro" id="IPR017871">
    <property type="entry name" value="ABC_transporter-like_CS"/>
</dbReference>
<feature type="domain" description="ABC transporter" evidence="4">
    <location>
        <begin position="23"/>
        <end position="257"/>
    </location>
</feature>
<keyword evidence="6" id="KW-1185">Reference proteome</keyword>
<dbReference type="InterPro" id="IPR003439">
    <property type="entry name" value="ABC_transporter-like_ATP-bd"/>
</dbReference>
<evidence type="ECO:0000313" key="5">
    <source>
        <dbReference type="EMBL" id="PWB98504.1"/>
    </source>
</evidence>
<dbReference type="PANTHER" id="PTHR42794:SF2">
    <property type="entry name" value="ABC TRANSPORTER ATP-BINDING PROTEIN"/>
    <property type="match status" value="1"/>
</dbReference>
<dbReference type="RefSeq" id="WP_108997608.1">
    <property type="nucleotide sequence ID" value="NZ_QEEX01000001.1"/>
</dbReference>
<dbReference type="EMBL" id="QEEX01000001">
    <property type="protein sequence ID" value="PWB98504.1"/>
    <property type="molecule type" value="Genomic_DNA"/>
</dbReference>
<dbReference type="AlphaFoldDB" id="A0A2U1T3P8"/>
<comment type="caution">
    <text evidence="5">The sequence shown here is derived from an EMBL/GenBank/DDBJ whole genome shotgun (WGS) entry which is preliminary data.</text>
</comment>
<dbReference type="Pfam" id="PF00005">
    <property type="entry name" value="ABC_tran"/>
    <property type="match status" value="1"/>
</dbReference>
<dbReference type="PANTHER" id="PTHR42794">
    <property type="entry name" value="HEMIN IMPORT ATP-BINDING PROTEIN HMUV"/>
    <property type="match status" value="1"/>
</dbReference>
<dbReference type="InterPro" id="IPR027417">
    <property type="entry name" value="P-loop_NTPase"/>
</dbReference>
<dbReference type="SMART" id="SM00382">
    <property type="entry name" value="AAA"/>
    <property type="match status" value="1"/>
</dbReference>
<keyword evidence="3" id="KW-0067">ATP-binding</keyword>
<evidence type="ECO:0000313" key="6">
    <source>
        <dbReference type="Proteomes" id="UP000244978"/>
    </source>
</evidence>
<name>A0A2U1T3P8_9MICO</name>
<dbReference type="Gene3D" id="3.40.50.300">
    <property type="entry name" value="P-loop containing nucleotide triphosphate hydrolases"/>
    <property type="match status" value="1"/>
</dbReference>
<sequence>MTISPSPATVSDAADPNTLRGAVELQGVSFAIESSRILTDVTAQAPAQRVTGLLGPNGAGKSTLLRLLAGISRPGSGAVLLDGADLATLPRRAVARRIALLEQSAAPSVDLTARQVVLLGRIPHRSGLLGDFTSPEHQAAASDALAAAGASDISDRPWHSLSGGQQQRVQVARALAQQPDLLLLDEPTNHLDVSAQLSLLRQVRGLGLTSVMALHDLNLAASHCDHIVLLSDGRVVAQGTPAHVLTPATISAVYSVDCDVIAHPRTGLPVILFA</sequence>
<evidence type="ECO:0000256" key="1">
    <source>
        <dbReference type="ARBA" id="ARBA00022448"/>
    </source>
</evidence>
<organism evidence="5 6">
    <name type="scientific">Homoserinimonas hongtaonis</name>
    <dbReference type="NCBI Taxonomy" id="2079791"/>
    <lineage>
        <taxon>Bacteria</taxon>
        <taxon>Bacillati</taxon>
        <taxon>Actinomycetota</taxon>
        <taxon>Actinomycetes</taxon>
        <taxon>Micrococcales</taxon>
        <taxon>Microbacteriaceae</taxon>
        <taxon>Homoserinimonas</taxon>
    </lineage>
</organism>
<reference evidence="6" key="1">
    <citation type="submission" date="2018-04" db="EMBL/GenBank/DDBJ databases">
        <authorList>
            <person name="Liu S."/>
            <person name="Wang Z."/>
            <person name="Li J."/>
        </authorList>
    </citation>
    <scope>NUCLEOTIDE SEQUENCE [LARGE SCALE GENOMIC DNA]</scope>
    <source>
        <strain evidence="6">S1194</strain>
    </source>
</reference>
<dbReference type="PROSITE" id="PS00211">
    <property type="entry name" value="ABC_TRANSPORTER_1"/>
    <property type="match status" value="1"/>
</dbReference>
<gene>
    <name evidence="5" type="ORF">DF220_07580</name>
</gene>